<dbReference type="InterPro" id="IPR032466">
    <property type="entry name" value="Metal_Hydrolase"/>
</dbReference>
<dbReference type="Pfam" id="PF01026">
    <property type="entry name" value="TatD_DNase"/>
    <property type="match status" value="1"/>
</dbReference>
<accession>A0A8K0PHG7</accession>
<dbReference type="GO" id="GO:0016788">
    <property type="term" value="F:hydrolase activity, acting on ester bonds"/>
    <property type="evidence" value="ECO:0007669"/>
    <property type="project" value="InterPro"/>
</dbReference>
<sequence length="395" mass="44161">MDIQDGPPFPWHLGVFDAHCHPTDTMSSIPEIPRMKARVLTVMSTRPQDQDLVANAAAGDIGLTAGDIHDLSNADNPTRFLPSFGHHPWFSHLLFSPFQFPSCTTLTPSQATTHYRTVLTPPPTDDFISHLPPPISLTDFLSQTRSRLSSHPLALVGEIGLDRAFHLPESWDDAALECRDQELTPGGREGRRLSKHQVSMEHQKEILLAQLRLAGEMGRAVSVHGVRAPGVLYETLSGLWKGWERKSRRQMEREAKSRQGQAEEGGRGGTREDQGEGGKRPFPPRICLHSYSGPAETVAMYVDLKVPVDVYFSFSMVINFTGPQEKKAEEALRKVPDERVLVESDLHTAGERMDGYLEDGVRRICKVKGWGLEEGVRILGENWKRFIFGQKETLT</sequence>
<protein>
    <recommendedName>
        <fullName evidence="4">Metallo-dependent hydrolase</fullName>
    </recommendedName>
</protein>
<gene>
    <name evidence="2" type="ORF">KVT40_005975</name>
</gene>
<dbReference type="AlphaFoldDB" id="A0A8K0PHG7"/>
<name>A0A8K0PHG7_9PEZI</name>
<dbReference type="SUPFAM" id="SSF51556">
    <property type="entry name" value="Metallo-dependent hydrolases"/>
    <property type="match status" value="1"/>
</dbReference>
<reference evidence="2" key="1">
    <citation type="submission" date="2021-07" db="EMBL/GenBank/DDBJ databases">
        <title>Elsinoe batatas strain:CRI-CJ2 Genome sequencing and assembly.</title>
        <authorList>
            <person name="Huang L."/>
        </authorList>
    </citation>
    <scope>NUCLEOTIDE SEQUENCE</scope>
    <source>
        <strain evidence="2">CRI-CJ2</strain>
    </source>
</reference>
<evidence type="ECO:0008006" key="4">
    <source>
        <dbReference type="Google" id="ProtNLM"/>
    </source>
</evidence>
<comment type="caution">
    <text evidence="2">The sequence shown here is derived from an EMBL/GenBank/DDBJ whole genome shotgun (WGS) entry which is preliminary data.</text>
</comment>
<evidence type="ECO:0000313" key="2">
    <source>
        <dbReference type="EMBL" id="KAG8625574.1"/>
    </source>
</evidence>
<dbReference type="PANTHER" id="PTHR47345:SF1">
    <property type="entry name" value="CUT9-INTERACTING PROTEIN SCN1"/>
    <property type="match status" value="1"/>
</dbReference>
<proteinExistence type="predicted"/>
<feature type="region of interest" description="Disordered" evidence="1">
    <location>
        <begin position="250"/>
        <end position="285"/>
    </location>
</feature>
<evidence type="ECO:0000313" key="3">
    <source>
        <dbReference type="Proteomes" id="UP000809789"/>
    </source>
</evidence>
<dbReference type="EMBL" id="JAESVG020000007">
    <property type="protein sequence ID" value="KAG8625574.1"/>
    <property type="molecule type" value="Genomic_DNA"/>
</dbReference>
<dbReference type="InterPro" id="IPR001130">
    <property type="entry name" value="TatD-like"/>
</dbReference>
<organism evidence="2 3">
    <name type="scientific">Elsinoe batatas</name>
    <dbReference type="NCBI Taxonomy" id="2601811"/>
    <lineage>
        <taxon>Eukaryota</taxon>
        <taxon>Fungi</taxon>
        <taxon>Dikarya</taxon>
        <taxon>Ascomycota</taxon>
        <taxon>Pezizomycotina</taxon>
        <taxon>Dothideomycetes</taxon>
        <taxon>Dothideomycetidae</taxon>
        <taxon>Myriangiales</taxon>
        <taxon>Elsinoaceae</taxon>
        <taxon>Elsinoe</taxon>
    </lineage>
</organism>
<keyword evidence="3" id="KW-1185">Reference proteome</keyword>
<dbReference type="Proteomes" id="UP000809789">
    <property type="component" value="Unassembled WGS sequence"/>
</dbReference>
<feature type="compositionally biased region" description="Basic and acidic residues" evidence="1">
    <location>
        <begin position="264"/>
        <end position="279"/>
    </location>
</feature>
<dbReference type="OrthoDB" id="413993at2759"/>
<dbReference type="PANTHER" id="PTHR47345">
    <property type="entry name" value="CUT9-INTERACTING PROTEIN SCN1"/>
    <property type="match status" value="1"/>
</dbReference>
<dbReference type="InterPro" id="IPR053044">
    <property type="entry name" value="Metallo-hydrolase/TatD-type"/>
</dbReference>
<dbReference type="Gene3D" id="3.20.20.140">
    <property type="entry name" value="Metal-dependent hydrolases"/>
    <property type="match status" value="1"/>
</dbReference>
<evidence type="ECO:0000256" key="1">
    <source>
        <dbReference type="SAM" id="MobiDB-lite"/>
    </source>
</evidence>